<dbReference type="InterPro" id="IPR027888">
    <property type="entry name" value="DUF4501"/>
</dbReference>
<evidence type="ECO:0008006" key="5">
    <source>
        <dbReference type="Google" id="ProtNLM"/>
    </source>
</evidence>
<feature type="compositionally biased region" description="Basic and acidic residues" evidence="1">
    <location>
        <begin position="732"/>
        <end position="744"/>
    </location>
</feature>
<protein>
    <recommendedName>
        <fullName evidence="5">PGC-1 and ERR-induced regulator in muscle protein 1</fullName>
    </recommendedName>
</protein>
<proteinExistence type="predicted"/>
<dbReference type="InterPro" id="IPR043442">
    <property type="entry name" value="Perm1"/>
</dbReference>
<dbReference type="GO" id="GO:0005634">
    <property type="term" value="C:nucleus"/>
    <property type="evidence" value="ECO:0007669"/>
    <property type="project" value="TreeGrafter"/>
</dbReference>
<reference evidence="3 4" key="1">
    <citation type="submission" date="2019-06" db="EMBL/GenBank/DDBJ databases">
        <title>Draft genomes of female and male turbot (Scophthalmus maximus).</title>
        <authorList>
            <person name="Xu H."/>
            <person name="Xu X.-W."/>
            <person name="Shao C."/>
            <person name="Chen S."/>
        </authorList>
    </citation>
    <scope>NUCLEOTIDE SEQUENCE [LARGE SCALE GENOMIC DNA]</scope>
    <source>
        <strain evidence="3">Ysfricsl-2016a</strain>
        <tissue evidence="3">Blood</tissue>
    </source>
</reference>
<dbReference type="EMBL" id="VEVO01000011">
    <property type="protein sequence ID" value="KAF0034872.1"/>
    <property type="molecule type" value="Genomic_DNA"/>
</dbReference>
<feature type="region of interest" description="Disordered" evidence="1">
    <location>
        <begin position="288"/>
        <end position="310"/>
    </location>
</feature>
<keyword evidence="2" id="KW-0812">Transmembrane</keyword>
<dbReference type="Pfam" id="PF14946">
    <property type="entry name" value="DUF4501"/>
    <property type="match status" value="1"/>
</dbReference>
<evidence type="ECO:0000256" key="1">
    <source>
        <dbReference type="SAM" id="MobiDB-lite"/>
    </source>
</evidence>
<accession>A0A6A4SXX5</accession>
<feature type="region of interest" description="Disordered" evidence="1">
    <location>
        <begin position="394"/>
        <end position="435"/>
    </location>
</feature>
<feature type="transmembrane region" description="Helical" evidence="2">
    <location>
        <begin position="26"/>
        <end position="51"/>
    </location>
</feature>
<dbReference type="GO" id="GO:0005737">
    <property type="term" value="C:cytoplasm"/>
    <property type="evidence" value="ECO:0007669"/>
    <property type="project" value="TreeGrafter"/>
</dbReference>
<evidence type="ECO:0000313" key="3">
    <source>
        <dbReference type="EMBL" id="KAF0034872.1"/>
    </source>
</evidence>
<dbReference type="GO" id="GO:0006355">
    <property type="term" value="P:regulation of DNA-templated transcription"/>
    <property type="evidence" value="ECO:0007669"/>
    <property type="project" value="InterPro"/>
</dbReference>
<evidence type="ECO:0000256" key="2">
    <source>
        <dbReference type="SAM" id="Phobius"/>
    </source>
</evidence>
<feature type="compositionally biased region" description="Basic and acidic residues" evidence="1">
    <location>
        <begin position="716"/>
        <end position="725"/>
    </location>
</feature>
<feature type="region of interest" description="Disordered" evidence="1">
    <location>
        <begin position="707"/>
        <end position="748"/>
    </location>
</feature>
<dbReference type="PANTHER" id="PTHR47282">
    <property type="entry name" value="PGC-1 AND ERR-INDUCED REGULATOR IN MUSCLE PROTEIN 1"/>
    <property type="match status" value="1"/>
</dbReference>
<feature type="region of interest" description="Disordered" evidence="1">
    <location>
        <begin position="117"/>
        <end position="140"/>
    </location>
</feature>
<gene>
    <name evidence="3" type="ORF">F2P81_012630</name>
</gene>
<keyword evidence="2" id="KW-0472">Membrane</keyword>
<sequence>MLDYTVERKNHTTVTTVTPKIGGPGVAASLLLGTLLISLFLILSVASFFYLKRSNRLPGIFYRRNKDNTPLRVVVPITFSFFRSLRNTDHSMHIAEFDWTSFYDESEECGLLRPSLARPDSSRLSDSEESENSESVLSSGLRAIQQSPDVNSDRAESNAAAGESCAKLSTMLHETEEPVTQVDQEMCLELHVQAAEDVTEETRENITNTLQTGTRHVQCSSVKTEDGGFQTEADISGHEPDHMFPDRAELDVTGPHAAAVSEDESGVAPQAERERWFVTLDCSPARRRVGAAAGKKKRRQNNPCKKRHMCGHRQEKSLGNGMELEIDEDKSEPAGKRVVGGFTISNQNLVQNSGGHQSAEINDESISDLLLTSCDVENVSEKLVISHSTKENITEATMDGNKHVAGSSASTSHDKLTPKEPSQAESADSDESEDGVEFFSIHSYDSEGYLSATESVEDTQDFRPADLTLLQRSVSLKDADSTRETQMHARPSALSCNVAAANCDSYECNDGVEPELMFPSAGQTANKMPDDDSACDIPTHSTELHMLSDTTGPQEEKINLSASGSSSGDQLSPLPVPDLTVTPCPAANSPETYAEAAGHTRPVFAISAFWDEMEKLTINDILQLRMGRSTPPGETQETVTAHADECSTSHDFLADTAQYNSCDGGLMELSDTADSDYFTQPDESKPDRSSCEFSTSDFEEEYWQFIGTSRNPSPDPHSKSQDRTSDSLLLSHEGRETTSSEGKETSVPLEEFARQCFEDPESHSLSQIARQMTKSKSMHNVQALNKDSLTVLFGHEENGLFLSRCQSLEEIMVWKVSDSQGTLIPTPFLSGFDADVPGEHFHTCFPEVFECVITEDKARNDSWGVTVYNPEDISVAPVFDYTLCALMDDVSLSSLRYSLCGEEKPIPIFSCCSPTIREITFPKPDYVFLSADCKREEVDSLSPIRVVSRSFIQCGTSAPGSHGWKSAPSMRKISFHDKGREGIFSTLRQSDMCLVCIAFASWVLRSSDPEAADAWKAALLANVSALSAIQYLRQYVKNKRPLQDHP</sequence>
<dbReference type="Proteomes" id="UP000438429">
    <property type="component" value="Unassembled WGS sequence"/>
</dbReference>
<dbReference type="GO" id="GO:0014850">
    <property type="term" value="P:response to muscle activity"/>
    <property type="evidence" value="ECO:0007669"/>
    <property type="project" value="TreeGrafter"/>
</dbReference>
<evidence type="ECO:0000313" key="4">
    <source>
        <dbReference type="Proteomes" id="UP000438429"/>
    </source>
</evidence>
<dbReference type="PANTHER" id="PTHR47282:SF1">
    <property type="entry name" value="PGC-1 AND ERR-INDUCED REGULATOR IN MUSCLE PROTEIN 1"/>
    <property type="match status" value="1"/>
</dbReference>
<organism evidence="3 4">
    <name type="scientific">Scophthalmus maximus</name>
    <name type="common">Turbot</name>
    <name type="synonym">Psetta maxima</name>
    <dbReference type="NCBI Taxonomy" id="52904"/>
    <lineage>
        <taxon>Eukaryota</taxon>
        <taxon>Metazoa</taxon>
        <taxon>Chordata</taxon>
        <taxon>Craniata</taxon>
        <taxon>Vertebrata</taxon>
        <taxon>Euteleostomi</taxon>
        <taxon>Actinopterygii</taxon>
        <taxon>Neopterygii</taxon>
        <taxon>Teleostei</taxon>
        <taxon>Neoteleostei</taxon>
        <taxon>Acanthomorphata</taxon>
        <taxon>Carangaria</taxon>
        <taxon>Pleuronectiformes</taxon>
        <taxon>Pleuronectoidei</taxon>
        <taxon>Scophthalmidae</taxon>
        <taxon>Scophthalmus</taxon>
    </lineage>
</organism>
<dbReference type="AlphaFoldDB" id="A0A6A4SXX5"/>
<comment type="caution">
    <text evidence="3">The sequence shown here is derived from an EMBL/GenBank/DDBJ whole genome shotgun (WGS) entry which is preliminary data.</text>
</comment>
<feature type="region of interest" description="Disordered" evidence="1">
    <location>
        <begin position="547"/>
        <end position="583"/>
    </location>
</feature>
<feature type="region of interest" description="Disordered" evidence="1">
    <location>
        <begin position="673"/>
        <end position="693"/>
    </location>
</feature>
<name>A0A6A4SXX5_SCOMX</name>
<keyword evidence="2" id="KW-1133">Transmembrane helix</keyword>